<dbReference type="GO" id="GO:0004525">
    <property type="term" value="F:ribonuclease III activity"/>
    <property type="evidence" value="ECO:0007669"/>
    <property type="project" value="InterPro"/>
</dbReference>
<dbReference type="EMBL" id="HBIN01011930">
    <property type="protein sequence ID" value="CAE0438740.1"/>
    <property type="molecule type" value="Transcribed_RNA"/>
</dbReference>
<feature type="domain" description="RNase III" evidence="4">
    <location>
        <begin position="48"/>
        <end position="194"/>
    </location>
</feature>
<dbReference type="Gene3D" id="1.10.1520.10">
    <property type="entry name" value="Ribonuclease III domain"/>
    <property type="match status" value="1"/>
</dbReference>
<accession>A0A6S8CP92</accession>
<proteinExistence type="predicted"/>
<dbReference type="PROSITE" id="PS50137">
    <property type="entry name" value="DS_RBD"/>
    <property type="match status" value="1"/>
</dbReference>
<dbReference type="SMART" id="SM00358">
    <property type="entry name" value="DSRM"/>
    <property type="match status" value="2"/>
</dbReference>
<evidence type="ECO:0000256" key="1">
    <source>
        <dbReference type="ARBA" id="ARBA00022884"/>
    </source>
</evidence>
<evidence type="ECO:0000259" key="4">
    <source>
        <dbReference type="PROSITE" id="PS50142"/>
    </source>
</evidence>
<evidence type="ECO:0000313" key="5">
    <source>
        <dbReference type="EMBL" id="CAE0438739.1"/>
    </source>
</evidence>
<evidence type="ECO:0000256" key="2">
    <source>
        <dbReference type="PROSITE-ProRule" id="PRU00266"/>
    </source>
</evidence>
<dbReference type="Pfam" id="PF00035">
    <property type="entry name" value="dsrm"/>
    <property type="match status" value="1"/>
</dbReference>
<dbReference type="Gene3D" id="3.30.160.20">
    <property type="match status" value="1"/>
</dbReference>
<evidence type="ECO:0000313" key="6">
    <source>
        <dbReference type="EMBL" id="CAE0438740.1"/>
    </source>
</evidence>
<reference evidence="6" key="1">
    <citation type="submission" date="2021-01" db="EMBL/GenBank/DDBJ databases">
        <authorList>
            <person name="Corre E."/>
            <person name="Pelletier E."/>
            <person name="Niang G."/>
            <person name="Scheremetjew M."/>
            <person name="Finn R."/>
            <person name="Kale V."/>
            <person name="Holt S."/>
            <person name="Cochrane G."/>
            <person name="Meng A."/>
            <person name="Brown T."/>
            <person name="Cohen L."/>
        </authorList>
    </citation>
    <scope>NUCLEOTIDE SEQUENCE</scope>
    <source>
        <strain evidence="6">GSBS06</strain>
    </source>
</reference>
<evidence type="ECO:0008006" key="8">
    <source>
        <dbReference type="Google" id="ProtNLM"/>
    </source>
</evidence>
<dbReference type="InterPro" id="IPR000999">
    <property type="entry name" value="RNase_III_dom"/>
</dbReference>
<dbReference type="InterPro" id="IPR014720">
    <property type="entry name" value="dsRBD_dom"/>
</dbReference>
<sequence length="412" mass="46845">MMPRLENYPEGADASSETSESCSQIELFFEEVFKHAALVSNISNEQVKDDLERKLDYQFHNPYILYEALFHPSISSHGWFNDYEDYRDFSYLRLCSFGNSILKLTAADILRPKIKETSDILMDYGEFNGKSFLDIEHWSLRLLLAEEVLAKIGSELGLQKCVIRVAGNDSQREQDILNANLVVSLVAAVFEDAEAASNDKYEAAKNVVKQLYQKEITLLILYMQQCIDTCESTSQDPVSRLRKKASELRFLLDFEEESNSHNRTNGIADYAVKIRLHRDCFMDKVVRGTSTVSLEEAKRNAARSALIRFEELEKGNEFTKKTSIGSNSTCQDPPSNALAKLNEKLTQANLDHGPELIDEFGPPHQKQYTFAFYIEGREYGRGTAPKKKEARVLAAADAYDPVMRFLSDLQPH</sequence>
<dbReference type="SUPFAM" id="SSF69065">
    <property type="entry name" value="RNase III domain-like"/>
    <property type="match status" value="1"/>
</dbReference>
<keyword evidence="1 2" id="KW-0694">RNA-binding</keyword>
<dbReference type="PROSITE" id="PS50142">
    <property type="entry name" value="RNASE_3_2"/>
    <property type="match status" value="1"/>
</dbReference>
<dbReference type="SUPFAM" id="SSF54768">
    <property type="entry name" value="dsRNA-binding domain-like"/>
    <property type="match status" value="1"/>
</dbReference>
<dbReference type="InterPro" id="IPR036389">
    <property type="entry name" value="RNase_III_sf"/>
</dbReference>
<evidence type="ECO:0000313" key="7">
    <source>
        <dbReference type="EMBL" id="CAE0438741.1"/>
    </source>
</evidence>
<name>A0A6S8CP92_9STRA</name>
<dbReference type="EMBL" id="HBIN01011932">
    <property type="protein sequence ID" value="CAE0438741.1"/>
    <property type="molecule type" value="Transcribed_RNA"/>
</dbReference>
<dbReference type="GO" id="GO:0006396">
    <property type="term" value="P:RNA processing"/>
    <property type="evidence" value="ECO:0007669"/>
    <property type="project" value="InterPro"/>
</dbReference>
<protein>
    <recommendedName>
        <fullName evidence="8">DRBM domain-containing protein</fullName>
    </recommendedName>
</protein>
<dbReference type="EMBL" id="HBIN01011929">
    <property type="protein sequence ID" value="CAE0438739.1"/>
    <property type="molecule type" value="Transcribed_RNA"/>
</dbReference>
<evidence type="ECO:0000259" key="3">
    <source>
        <dbReference type="PROSITE" id="PS50137"/>
    </source>
</evidence>
<dbReference type="GO" id="GO:0003723">
    <property type="term" value="F:RNA binding"/>
    <property type="evidence" value="ECO:0007669"/>
    <property type="project" value="UniProtKB-UniRule"/>
</dbReference>
<dbReference type="CDD" id="cd10845">
    <property type="entry name" value="DSRM_RNAse_III_family"/>
    <property type="match status" value="1"/>
</dbReference>
<feature type="domain" description="DRBM" evidence="3">
    <location>
        <begin position="336"/>
        <end position="404"/>
    </location>
</feature>
<gene>
    <name evidence="5" type="ORF">ASTO00021_LOCUS8961</name>
    <name evidence="6" type="ORF">ASTO00021_LOCUS8962</name>
    <name evidence="7" type="ORF">ASTO00021_LOCUS8963</name>
</gene>
<organism evidence="6">
    <name type="scientific">Aplanochytrium stocchinoi</name>
    <dbReference type="NCBI Taxonomy" id="215587"/>
    <lineage>
        <taxon>Eukaryota</taxon>
        <taxon>Sar</taxon>
        <taxon>Stramenopiles</taxon>
        <taxon>Bigyra</taxon>
        <taxon>Labyrinthulomycetes</taxon>
        <taxon>Thraustochytrida</taxon>
        <taxon>Thraustochytriidae</taxon>
        <taxon>Aplanochytrium</taxon>
    </lineage>
</organism>
<dbReference type="AlphaFoldDB" id="A0A6S8CP92"/>